<dbReference type="Proteomes" id="UP001153334">
    <property type="component" value="Unassembled WGS sequence"/>
</dbReference>
<sequence>MQTHTDARDITTIDLTPFVKNRSLDFPDLDQAQAGRALVEALRNLGFVQLIGHGVSQPEIDEALAWNKALFDLPYADKMKAPHPAGPTPHRGYSGIGKEKVYSQADIKARSNETNVGESLRKISDFKESYEIGSELDPVQQNIWLPEDVLPNFRSYMTALYEKLCNVSKMILHAIGVGLELDGPAYASLMELISDRHCQLRLLHYPAITKEKLQNELLARLPAHQDWG</sequence>
<protein>
    <submittedName>
        <fullName evidence="1">Uncharacterized protein</fullName>
    </submittedName>
</protein>
<keyword evidence="2" id="KW-1185">Reference proteome</keyword>
<name>A0ACC2J717_9PEZI</name>
<evidence type="ECO:0000313" key="2">
    <source>
        <dbReference type="Proteomes" id="UP001153334"/>
    </source>
</evidence>
<proteinExistence type="predicted"/>
<gene>
    <name evidence="1" type="ORF">ONZ43_g762</name>
</gene>
<evidence type="ECO:0000313" key="1">
    <source>
        <dbReference type="EMBL" id="KAJ8123236.1"/>
    </source>
</evidence>
<reference evidence="1" key="1">
    <citation type="submission" date="2022-11" db="EMBL/GenBank/DDBJ databases">
        <title>Genome Sequence of Nemania bipapillata.</title>
        <authorList>
            <person name="Buettner E."/>
        </authorList>
    </citation>
    <scope>NUCLEOTIDE SEQUENCE</scope>
    <source>
        <strain evidence="1">CP14</strain>
    </source>
</reference>
<organism evidence="1 2">
    <name type="scientific">Nemania bipapillata</name>
    <dbReference type="NCBI Taxonomy" id="110536"/>
    <lineage>
        <taxon>Eukaryota</taxon>
        <taxon>Fungi</taxon>
        <taxon>Dikarya</taxon>
        <taxon>Ascomycota</taxon>
        <taxon>Pezizomycotina</taxon>
        <taxon>Sordariomycetes</taxon>
        <taxon>Xylariomycetidae</taxon>
        <taxon>Xylariales</taxon>
        <taxon>Xylariaceae</taxon>
        <taxon>Nemania</taxon>
    </lineage>
</organism>
<comment type="caution">
    <text evidence="1">The sequence shown here is derived from an EMBL/GenBank/DDBJ whole genome shotgun (WGS) entry which is preliminary data.</text>
</comment>
<dbReference type="EMBL" id="JAPESX010000108">
    <property type="protein sequence ID" value="KAJ8123236.1"/>
    <property type="molecule type" value="Genomic_DNA"/>
</dbReference>
<accession>A0ACC2J717</accession>